<dbReference type="InterPro" id="IPR035897">
    <property type="entry name" value="Toll_tir_struct_dom_sf"/>
</dbReference>
<dbReference type="Gene3D" id="3.40.50.10140">
    <property type="entry name" value="Toll/interleukin-1 receptor homology (TIR) domain"/>
    <property type="match status" value="1"/>
</dbReference>
<name>A0ABS9S076_9GAMM</name>
<keyword evidence="2" id="KW-1185">Reference proteome</keyword>
<reference evidence="1 2" key="1">
    <citation type="submission" date="2022-02" db="EMBL/GenBank/DDBJ databases">
        <title>Halomonas fukangensis sp. nov., a halophilic bacterium isolated from a bulk soil of Kalidium foliatum at Fukang.</title>
        <authorList>
            <person name="Huang Y."/>
        </authorList>
    </citation>
    <scope>NUCLEOTIDE SEQUENCE [LARGE SCALE GENOMIC DNA]</scope>
    <source>
        <strain evidence="1 2">EGI 63088</strain>
    </source>
</reference>
<sequence>MLPPILEIFVIWHPDDLRGAGFAEKIFDHFMKGATFSGVIGGGVQVSLRSTGWEGPRTVPRPVYAEGRAAPNGIRPASFVAVVPLLGTEMAACVEDVNAQWHAYACAIRDLKQESPDRVGVFPYALDAGATNGTNLIEILGNFQFVAAGNPERNGEGVESMLCRDLTQGIAQLVSSDEMDRLTAFISHTKRHSQGEGEDVDALVDLVREVIRNTRLNDFFDANDLQPGTDWDQELRDKSGTSAMLALRTDLYCSREWCQREVVIAKTNGMPVIMMDAIGVGEERGSFLMDHVPRIAVRKADGRWRRQDVYRALNLLVDECLKRALWMHQKDLALERPELDVAWWAPHAPEPLTLSSWIDDYLTQNDDDDIEDTIRILHPDPPLGPEEREVLMNYARTTRLGREIDIMTPRQLATRGG</sequence>
<dbReference type="RefSeq" id="WP_240570033.1">
    <property type="nucleotide sequence ID" value="NZ_JAKVPY010000046.1"/>
</dbReference>
<dbReference type="SUPFAM" id="SSF52200">
    <property type="entry name" value="Toll/Interleukin receptor TIR domain"/>
    <property type="match status" value="1"/>
</dbReference>
<dbReference type="Proteomes" id="UP001202117">
    <property type="component" value="Unassembled WGS sequence"/>
</dbReference>
<dbReference type="EMBL" id="JAKVPY010000046">
    <property type="protein sequence ID" value="MCH4565497.1"/>
    <property type="molecule type" value="Genomic_DNA"/>
</dbReference>
<gene>
    <name evidence="1" type="ORF">MKP05_20580</name>
</gene>
<evidence type="ECO:0000313" key="1">
    <source>
        <dbReference type="EMBL" id="MCH4565497.1"/>
    </source>
</evidence>
<accession>A0ABS9S076</accession>
<comment type="caution">
    <text evidence="1">The sequence shown here is derived from an EMBL/GenBank/DDBJ whole genome shotgun (WGS) entry which is preliminary data.</text>
</comment>
<keyword evidence="1" id="KW-0675">Receptor</keyword>
<proteinExistence type="predicted"/>
<evidence type="ECO:0000313" key="2">
    <source>
        <dbReference type="Proteomes" id="UP001202117"/>
    </source>
</evidence>
<organism evidence="1 2">
    <name type="scientific">Halomonas flagellata</name>
    <dbReference type="NCBI Taxonomy" id="2920385"/>
    <lineage>
        <taxon>Bacteria</taxon>
        <taxon>Pseudomonadati</taxon>
        <taxon>Pseudomonadota</taxon>
        <taxon>Gammaproteobacteria</taxon>
        <taxon>Oceanospirillales</taxon>
        <taxon>Halomonadaceae</taxon>
        <taxon>Halomonas</taxon>
    </lineage>
</organism>
<protein>
    <submittedName>
        <fullName evidence="1">Toll/interleukin-1 receptor domain-containing protein</fullName>
    </submittedName>
</protein>